<reference evidence="1" key="1">
    <citation type="journal article" date="2023" name="PLoS Negl. Trop. Dis.">
        <title>A genome sequence for Biomphalaria pfeifferi, the major vector snail for the human-infecting parasite Schistosoma mansoni.</title>
        <authorList>
            <person name="Bu L."/>
            <person name="Lu L."/>
            <person name="Laidemitt M.R."/>
            <person name="Zhang S.M."/>
            <person name="Mutuku M."/>
            <person name="Mkoji G."/>
            <person name="Steinauer M."/>
            <person name="Loker E.S."/>
        </authorList>
    </citation>
    <scope>NUCLEOTIDE SEQUENCE</scope>
    <source>
        <strain evidence="1">KasaAsao</strain>
    </source>
</reference>
<sequence>MKDRAVMHHGVKRPVTLPVKDSLFTANNFLHQDKVRLTLLEHRTLHIVIGCRESDIMEHQLKKIFRSRFTNGGEEK</sequence>
<evidence type="ECO:0000313" key="2">
    <source>
        <dbReference type="Proteomes" id="UP001233172"/>
    </source>
</evidence>
<name>A0AAD8BH19_BIOPF</name>
<dbReference type="Proteomes" id="UP001233172">
    <property type="component" value="Unassembled WGS sequence"/>
</dbReference>
<gene>
    <name evidence="1" type="ORF">Bpfe_016129</name>
</gene>
<comment type="caution">
    <text evidence="1">The sequence shown here is derived from an EMBL/GenBank/DDBJ whole genome shotgun (WGS) entry which is preliminary data.</text>
</comment>
<accession>A0AAD8BH19</accession>
<dbReference type="EMBL" id="JASAOG010000078">
    <property type="protein sequence ID" value="KAK0054301.1"/>
    <property type="molecule type" value="Genomic_DNA"/>
</dbReference>
<organism evidence="1 2">
    <name type="scientific">Biomphalaria pfeifferi</name>
    <name type="common">Bloodfluke planorb</name>
    <name type="synonym">Freshwater snail</name>
    <dbReference type="NCBI Taxonomy" id="112525"/>
    <lineage>
        <taxon>Eukaryota</taxon>
        <taxon>Metazoa</taxon>
        <taxon>Spiralia</taxon>
        <taxon>Lophotrochozoa</taxon>
        <taxon>Mollusca</taxon>
        <taxon>Gastropoda</taxon>
        <taxon>Heterobranchia</taxon>
        <taxon>Euthyneura</taxon>
        <taxon>Panpulmonata</taxon>
        <taxon>Hygrophila</taxon>
        <taxon>Lymnaeoidea</taxon>
        <taxon>Planorbidae</taxon>
        <taxon>Biomphalaria</taxon>
    </lineage>
</organism>
<keyword evidence="2" id="KW-1185">Reference proteome</keyword>
<reference evidence="1" key="2">
    <citation type="submission" date="2023-04" db="EMBL/GenBank/DDBJ databases">
        <authorList>
            <person name="Bu L."/>
            <person name="Lu L."/>
            <person name="Laidemitt M.R."/>
            <person name="Zhang S.M."/>
            <person name="Mutuku M."/>
            <person name="Mkoji G."/>
            <person name="Steinauer M."/>
            <person name="Loker E.S."/>
        </authorList>
    </citation>
    <scope>NUCLEOTIDE SEQUENCE</scope>
    <source>
        <strain evidence="1">KasaAsao</strain>
        <tissue evidence="1">Whole Snail</tissue>
    </source>
</reference>
<dbReference type="AlphaFoldDB" id="A0AAD8BH19"/>
<evidence type="ECO:0000313" key="1">
    <source>
        <dbReference type="EMBL" id="KAK0054301.1"/>
    </source>
</evidence>
<proteinExistence type="predicted"/>
<protein>
    <submittedName>
        <fullName evidence="1">Uncharacterized protein</fullName>
    </submittedName>
</protein>